<sequence>MAEERPVAFVTGGTGQVGSVVVRWFAERGARLFIPYRSSERWQQLRETLGELANAVEGIHVDLADPAGSEQAVTAALDRYGRLDWVLCLAGGFRPGRIAETTPQLWQELLALNLWPTAHVLRVVVPRLLAQGTGRIVTVGARAALDPGAGAVAYAVAKHAVITLTLAVARELRGTGVTANCIAPATIDTPANRAAMPNADYTKWVRPEQVAALLWYLCSPEAAALNGAVIPIVGGQ</sequence>
<dbReference type="InterPro" id="IPR050259">
    <property type="entry name" value="SDR"/>
</dbReference>
<reference evidence="2" key="1">
    <citation type="journal article" date="2020" name="mSystems">
        <title>Genome- and Community-Level Interaction Insights into Carbon Utilization and Element Cycling Functions of Hydrothermarchaeota in Hydrothermal Sediment.</title>
        <authorList>
            <person name="Zhou Z."/>
            <person name="Liu Y."/>
            <person name="Xu W."/>
            <person name="Pan J."/>
            <person name="Luo Z.H."/>
            <person name="Li M."/>
        </authorList>
    </citation>
    <scope>NUCLEOTIDE SEQUENCE [LARGE SCALE GENOMIC DNA]</scope>
    <source>
        <strain evidence="2">SpSt-222</strain>
    </source>
</reference>
<dbReference type="PROSITE" id="PS00061">
    <property type="entry name" value="ADH_SHORT"/>
    <property type="match status" value="1"/>
</dbReference>
<dbReference type="AlphaFoldDB" id="A0A7C1X5T2"/>
<dbReference type="InterPro" id="IPR036291">
    <property type="entry name" value="NAD(P)-bd_dom_sf"/>
</dbReference>
<dbReference type="PRINTS" id="PR00081">
    <property type="entry name" value="GDHRDH"/>
</dbReference>
<name>A0A7C1X5T2_THERO</name>
<dbReference type="PANTHER" id="PTHR42879">
    <property type="entry name" value="3-OXOACYL-(ACYL-CARRIER-PROTEIN) REDUCTASE"/>
    <property type="match status" value="1"/>
</dbReference>
<proteinExistence type="inferred from homology"/>
<dbReference type="CDD" id="cd05233">
    <property type="entry name" value="SDR_c"/>
    <property type="match status" value="1"/>
</dbReference>
<comment type="caution">
    <text evidence="2">The sequence shown here is derived from an EMBL/GenBank/DDBJ whole genome shotgun (WGS) entry which is preliminary data.</text>
</comment>
<accession>A0A7C1X5T2</accession>
<protein>
    <submittedName>
        <fullName evidence="2">SDR family NAD(P)-dependent oxidoreductase</fullName>
    </submittedName>
</protein>
<evidence type="ECO:0000256" key="1">
    <source>
        <dbReference type="ARBA" id="ARBA00006484"/>
    </source>
</evidence>
<organism evidence="2">
    <name type="scientific">Thermomicrobium roseum</name>
    <dbReference type="NCBI Taxonomy" id="500"/>
    <lineage>
        <taxon>Bacteria</taxon>
        <taxon>Pseudomonadati</taxon>
        <taxon>Thermomicrobiota</taxon>
        <taxon>Thermomicrobia</taxon>
        <taxon>Thermomicrobiales</taxon>
        <taxon>Thermomicrobiaceae</taxon>
        <taxon>Thermomicrobium</taxon>
    </lineage>
</organism>
<dbReference type="GO" id="GO:0032787">
    <property type="term" value="P:monocarboxylic acid metabolic process"/>
    <property type="evidence" value="ECO:0007669"/>
    <property type="project" value="UniProtKB-ARBA"/>
</dbReference>
<dbReference type="EMBL" id="DSJL01000011">
    <property type="protein sequence ID" value="HEF65173.1"/>
    <property type="molecule type" value="Genomic_DNA"/>
</dbReference>
<dbReference type="Pfam" id="PF00106">
    <property type="entry name" value="adh_short"/>
    <property type="match status" value="1"/>
</dbReference>
<gene>
    <name evidence="2" type="ORF">ENP47_06225</name>
</gene>
<evidence type="ECO:0000313" key="2">
    <source>
        <dbReference type="EMBL" id="HEF65173.1"/>
    </source>
</evidence>
<dbReference type="SUPFAM" id="SSF51735">
    <property type="entry name" value="NAD(P)-binding Rossmann-fold domains"/>
    <property type="match status" value="1"/>
</dbReference>
<dbReference type="InterPro" id="IPR002347">
    <property type="entry name" value="SDR_fam"/>
</dbReference>
<dbReference type="Gene3D" id="3.40.50.720">
    <property type="entry name" value="NAD(P)-binding Rossmann-like Domain"/>
    <property type="match status" value="1"/>
</dbReference>
<dbReference type="PANTHER" id="PTHR42879:SF2">
    <property type="entry name" value="3-OXOACYL-[ACYL-CARRIER-PROTEIN] REDUCTASE FABG"/>
    <property type="match status" value="1"/>
</dbReference>
<dbReference type="InterPro" id="IPR020904">
    <property type="entry name" value="Sc_DH/Rdtase_CS"/>
</dbReference>
<comment type="similarity">
    <text evidence="1">Belongs to the short-chain dehydrogenases/reductases (SDR) family.</text>
</comment>